<proteinExistence type="predicted"/>
<dbReference type="OMA" id="KKNEIHY"/>
<gene>
    <name evidence="10" type="ORF">ZOSMA_81G00390</name>
</gene>
<dbReference type="InterPro" id="IPR007128">
    <property type="entry name" value="PMF1/Nnf1"/>
</dbReference>
<evidence type="ECO:0000256" key="2">
    <source>
        <dbReference type="ARBA" id="ARBA00004629"/>
    </source>
</evidence>
<dbReference type="Proteomes" id="UP000036987">
    <property type="component" value="Unassembled WGS sequence"/>
</dbReference>
<evidence type="ECO:0000256" key="1">
    <source>
        <dbReference type="ARBA" id="ARBA00004123"/>
    </source>
</evidence>
<keyword evidence="8" id="KW-0131">Cell cycle</keyword>
<keyword evidence="3" id="KW-0158">Chromosome</keyword>
<evidence type="ECO:0000313" key="10">
    <source>
        <dbReference type="EMBL" id="KMZ57821.1"/>
    </source>
</evidence>
<dbReference type="GO" id="GO:0005634">
    <property type="term" value="C:nucleus"/>
    <property type="evidence" value="ECO:0007669"/>
    <property type="project" value="UniProtKB-SubCell"/>
</dbReference>
<comment type="subcellular location">
    <subcellularLocation>
        <location evidence="2">Chromosome</location>
        <location evidence="2">Centromere</location>
        <location evidence="2">Kinetochore</location>
    </subcellularLocation>
    <subcellularLocation>
        <location evidence="1">Nucleus</location>
    </subcellularLocation>
</comment>
<comment type="caution">
    <text evidence="10">The sequence shown here is derived from an EMBL/GenBank/DDBJ whole genome shotgun (WGS) entry which is preliminary data.</text>
</comment>
<keyword evidence="9" id="KW-0137">Centromere</keyword>
<dbReference type="EMBL" id="LFYR01002015">
    <property type="protein sequence ID" value="KMZ57821.1"/>
    <property type="molecule type" value="Genomic_DNA"/>
</dbReference>
<evidence type="ECO:0000256" key="4">
    <source>
        <dbReference type="ARBA" id="ARBA00022618"/>
    </source>
</evidence>
<accession>A0A0K9NM27</accession>
<evidence type="ECO:0000256" key="9">
    <source>
        <dbReference type="ARBA" id="ARBA00023328"/>
    </source>
</evidence>
<dbReference type="GO" id="GO:0007059">
    <property type="term" value="P:chromosome segregation"/>
    <property type="evidence" value="ECO:0000318"/>
    <property type="project" value="GO_Central"/>
</dbReference>
<evidence type="ECO:0000256" key="5">
    <source>
        <dbReference type="ARBA" id="ARBA00022776"/>
    </source>
</evidence>
<dbReference type="PANTHER" id="PTHR15459:SF3">
    <property type="entry name" value="POLYAMINE-MODULATED FACTOR 1"/>
    <property type="match status" value="1"/>
</dbReference>
<evidence type="ECO:0000256" key="7">
    <source>
        <dbReference type="ARBA" id="ARBA00023242"/>
    </source>
</evidence>
<dbReference type="GO" id="GO:0000444">
    <property type="term" value="C:MIS12/MIND type complex"/>
    <property type="evidence" value="ECO:0000318"/>
    <property type="project" value="GO_Central"/>
</dbReference>
<reference evidence="11" key="1">
    <citation type="journal article" date="2016" name="Nature">
        <title>The genome of the seagrass Zostera marina reveals angiosperm adaptation to the sea.</title>
        <authorList>
            <person name="Olsen J.L."/>
            <person name="Rouze P."/>
            <person name="Verhelst B."/>
            <person name="Lin Y.-C."/>
            <person name="Bayer T."/>
            <person name="Collen J."/>
            <person name="Dattolo E."/>
            <person name="De Paoli E."/>
            <person name="Dittami S."/>
            <person name="Maumus F."/>
            <person name="Michel G."/>
            <person name="Kersting A."/>
            <person name="Lauritano C."/>
            <person name="Lohaus R."/>
            <person name="Toepel M."/>
            <person name="Tonon T."/>
            <person name="Vanneste K."/>
            <person name="Amirebrahimi M."/>
            <person name="Brakel J."/>
            <person name="Bostroem C."/>
            <person name="Chovatia M."/>
            <person name="Grimwood J."/>
            <person name="Jenkins J.W."/>
            <person name="Jueterbock A."/>
            <person name="Mraz A."/>
            <person name="Stam W.T."/>
            <person name="Tice H."/>
            <person name="Bornberg-Bauer E."/>
            <person name="Green P.J."/>
            <person name="Pearson G.A."/>
            <person name="Procaccini G."/>
            <person name="Duarte C.M."/>
            <person name="Schmutz J."/>
            <person name="Reusch T.B.H."/>
            <person name="Van de Peer Y."/>
        </authorList>
    </citation>
    <scope>NUCLEOTIDE SEQUENCE [LARGE SCALE GENOMIC DNA]</scope>
    <source>
        <strain evidence="11">cv. Finnish</strain>
    </source>
</reference>
<keyword evidence="4" id="KW-0132">Cell division</keyword>
<evidence type="ECO:0000313" key="11">
    <source>
        <dbReference type="Proteomes" id="UP000036987"/>
    </source>
</evidence>
<dbReference type="PANTHER" id="PTHR15459">
    <property type="entry name" value="POLYAMINE-MODULATED FACTOR 1"/>
    <property type="match status" value="1"/>
</dbReference>
<organism evidence="10 11">
    <name type="scientific">Zostera marina</name>
    <name type="common">Eelgrass</name>
    <dbReference type="NCBI Taxonomy" id="29655"/>
    <lineage>
        <taxon>Eukaryota</taxon>
        <taxon>Viridiplantae</taxon>
        <taxon>Streptophyta</taxon>
        <taxon>Embryophyta</taxon>
        <taxon>Tracheophyta</taxon>
        <taxon>Spermatophyta</taxon>
        <taxon>Magnoliopsida</taxon>
        <taxon>Liliopsida</taxon>
        <taxon>Zosteraceae</taxon>
        <taxon>Zostera</taxon>
    </lineage>
</organism>
<dbReference type="GO" id="GO:0051301">
    <property type="term" value="P:cell division"/>
    <property type="evidence" value="ECO:0007669"/>
    <property type="project" value="UniProtKB-KW"/>
</dbReference>
<name>A0A0K9NM27_ZOSMR</name>
<dbReference type="AlphaFoldDB" id="A0A0K9NM27"/>
<evidence type="ECO:0000256" key="6">
    <source>
        <dbReference type="ARBA" id="ARBA00022838"/>
    </source>
</evidence>
<dbReference type="OrthoDB" id="506494at2759"/>
<keyword evidence="11" id="KW-1185">Reference proteome</keyword>
<keyword evidence="5" id="KW-0498">Mitosis</keyword>
<sequence length="186" mass="21182">MTENTIFLPTPAPVGMRYRNLKTSFKLALKSLLEKCSKEDVYAILSSSSFSEVEKKAFHRFFVQVTRRLHETVHEEFEAICEKTQVGSILNTVEQLVDEQSLASLSRENTIFEDMEKKIVRVKKDEVSYLMNTIKEIEEKNNHMKTRIASLKSNQNSRTASATASLAMVLGDIVDPSKNDSQMTEI</sequence>
<evidence type="ECO:0000256" key="3">
    <source>
        <dbReference type="ARBA" id="ARBA00022454"/>
    </source>
</evidence>
<protein>
    <submittedName>
        <fullName evidence="10">Uncharacterized protein</fullName>
    </submittedName>
</protein>
<keyword evidence="6" id="KW-0995">Kinetochore</keyword>
<evidence type="ECO:0000256" key="8">
    <source>
        <dbReference type="ARBA" id="ARBA00023306"/>
    </source>
</evidence>
<dbReference type="Pfam" id="PF03980">
    <property type="entry name" value="Nnf1"/>
    <property type="match status" value="1"/>
</dbReference>
<keyword evidence="7" id="KW-0539">Nucleus</keyword>